<proteinExistence type="predicted"/>
<comment type="caution">
    <text evidence="1">The sequence shown here is derived from an EMBL/GenBank/DDBJ whole genome shotgun (WGS) entry which is preliminary data.</text>
</comment>
<keyword evidence="2" id="KW-1185">Reference proteome</keyword>
<organism evidence="1 2">
    <name type="scientific">Bauhinia variegata</name>
    <name type="common">Purple orchid tree</name>
    <name type="synonym">Phanera variegata</name>
    <dbReference type="NCBI Taxonomy" id="167791"/>
    <lineage>
        <taxon>Eukaryota</taxon>
        <taxon>Viridiplantae</taxon>
        <taxon>Streptophyta</taxon>
        <taxon>Embryophyta</taxon>
        <taxon>Tracheophyta</taxon>
        <taxon>Spermatophyta</taxon>
        <taxon>Magnoliopsida</taxon>
        <taxon>eudicotyledons</taxon>
        <taxon>Gunneridae</taxon>
        <taxon>Pentapetalae</taxon>
        <taxon>rosids</taxon>
        <taxon>fabids</taxon>
        <taxon>Fabales</taxon>
        <taxon>Fabaceae</taxon>
        <taxon>Cercidoideae</taxon>
        <taxon>Cercideae</taxon>
        <taxon>Bauhiniinae</taxon>
        <taxon>Bauhinia</taxon>
    </lineage>
</organism>
<dbReference type="EMBL" id="CM039433">
    <property type="protein sequence ID" value="KAI4329054.1"/>
    <property type="molecule type" value="Genomic_DNA"/>
</dbReference>
<gene>
    <name evidence="1" type="ORF">L6164_021359</name>
</gene>
<accession>A0ACB9MY89</accession>
<protein>
    <submittedName>
        <fullName evidence="1">Uncharacterized protein</fullName>
    </submittedName>
</protein>
<evidence type="ECO:0000313" key="1">
    <source>
        <dbReference type="EMBL" id="KAI4329054.1"/>
    </source>
</evidence>
<name>A0ACB9MY89_BAUVA</name>
<sequence>MKSDTPLDHAVFQLSPKRSRCELFVSSNGNTEKLASGLIKPFVTHLKVAEEQVAQAVQSIKLEIERDKNAETWFTRGTLQRFVRFVSTPEVLEMVNTFDAEMSQLEAAQTIYSQGAGDKRTDAQGGDGTGSTTAADATKKELLRAIDVRLTAVRQDLTAACARASAAGFNPDTVSELQHFANRFGAHHLNEACTKFISVYHRRSDLISPWNPGGDERVFRSSVGSDMSIDDPAEDQYGPRTRADQAHPFDKPIPSTWQQNKSFVTFASRRSNVNEKDEDAKEEIRDNVSEEKNKEEAATESLSIAATQPSRRLSVQDRISLFENKQKESSGGKPIVVKSVELRRLSSDVSSGPTAAEKSVLRRWSGASDMSIDVSGEKKDTESPLFTPSSVSSVPHIEPNAASVVSEDKGHRVLNNSENASNAEPQSGAPKFGDGALKDQANTQTYSGLSAAKEKEPSFNVPTNWKDQAASRTKFGSFTGRAEQAVKNDLWSSQETSKVSALDEARSGGYKGHVGSESQLRGFSDRSEITFAGPKTQVAPQVPVGVVTPTVGDVTSDIKFSSRREDSGTRNRLVAQSHNRGSHNHSRSFSGQFDGGAGLKFKDASSVLVESDQSTHQPQGRTFTGEYESVKKESSFPVKQQIKVEDSEIPKMKYQKPHLGSFEQISKSNGKRDESRIAYENSKSNLPVKEVLESQDSIHVACIAPVEQVQRVRQSKGNQVLNDELKMKANELEKLFAEHKLRVPGDQSGSARRIESANTHVEQAANSQYKKPEAVESTPQMPARNKVLEPAGSSINVVDFDVKSLMKMVENHNYGDSLRQSFSNLSFSGDSRGKFYEKYMQKRDAKLREEWSSKRVEKEARMKAMQDSLERSRAEMKAKFSGFADRQDSVSTAHRRAEKLSSFNFQLKREQHPIEALQNEEDDDLAEFSEEKIYGQGILLGESTLGDSASRQSRKNFPGRSVSSSTPRTATASMPRSSAKISSSVSGRRRGQSESPLAQSVPNFSDLRKENTRPSGVSKTTRSQVRNHTRCKSINEEIAVIKDEKSKRTQSLRKSPATSADFEDLSSLKSDGVVLVPLKFDMEQADLGTYDQSPKGLESRSFLKKGNGIGPGAGVNAVRRKASMASETQQDEEFDELEFEVEDLGDAAKEEEDEIEAVEDCTYTNNGRVRQSQESEKSGNSGSEIGYSRRSLTQVDPVSAAEMPSTMVSNFNNVGSLQDSPVESPVSLNSRMRYPFSYPHESSDIDASMDSPIGSPASWNSHSLTQNETDAARMRKKWGTSQKPFVVTNLSHNQSRKDVTKGFKRLLKFGRKNRGSETLVDWISATTSEGDDDTEDGRDLANRSSEDLRKSRMRFSQGHPSDDNFNESELFSDQVLSLQSSIPAPPAHFKLRDDHISGSSLKAPRSFFSLSSFRSKGSDTKLR</sequence>
<evidence type="ECO:0000313" key="2">
    <source>
        <dbReference type="Proteomes" id="UP000828941"/>
    </source>
</evidence>
<dbReference type="Proteomes" id="UP000828941">
    <property type="component" value="Chromosome 8"/>
</dbReference>
<reference evidence="1 2" key="1">
    <citation type="journal article" date="2022" name="DNA Res.">
        <title>Chromosomal-level genome assembly of the orchid tree Bauhinia variegata (Leguminosae; Cercidoideae) supports the allotetraploid origin hypothesis of Bauhinia.</title>
        <authorList>
            <person name="Zhong Y."/>
            <person name="Chen Y."/>
            <person name="Zheng D."/>
            <person name="Pang J."/>
            <person name="Liu Y."/>
            <person name="Luo S."/>
            <person name="Meng S."/>
            <person name="Qian L."/>
            <person name="Wei D."/>
            <person name="Dai S."/>
            <person name="Zhou R."/>
        </authorList>
    </citation>
    <scope>NUCLEOTIDE SEQUENCE [LARGE SCALE GENOMIC DNA]</scope>
    <source>
        <strain evidence="1">BV-YZ2020</strain>
    </source>
</reference>